<dbReference type="AlphaFoldDB" id="A0A6B2LYA8"/>
<protein>
    <submittedName>
        <fullName evidence="2">Uncharacterized protein</fullName>
    </submittedName>
</protein>
<dbReference type="EMBL" id="GIBP01012497">
    <property type="protein sequence ID" value="NDV41466.1"/>
    <property type="molecule type" value="Transcribed_RNA"/>
</dbReference>
<keyword evidence="1" id="KW-0812">Transmembrane</keyword>
<dbReference type="GO" id="GO:0015918">
    <property type="term" value="P:sterol transport"/>
    <property type="evidence" value="ECO:0007669"/>
    <property type="project" value="TreeGrafter"/>
</dbReference>
<keyword evidence="1" id="KW-0472">Membrane</keyword>
<dbReference type="PANTHER" id="PTHR45727">
    <property type="entry name" value="NPC INTRACELLULAR CHOLESTEROL TRANSPORTER 1"/>
    <property type="match status" value="1"/>
</dbReference>
<dbReference type="GO" id="GO:0016020">
    <property type="term" value="C:membrane"/>
    <property type="evidence" value="ECO:0007669"/>
    <property type="project" value="TreeGrafter"/>
</dbReference>
<accession>A0A6B2LYA8</accession>
<evidence type="ECO:0000313" key="2">
    <source>
        <dbReference type="EMBL" id="NDV41466.1"/>
    </source>
</evidence>
<sequence>MHIMGQNVFSGGISTLVGVIILAFARYRIFQVYYFRMYFSLVLMGLLHGLVFLPSLLSFIGPPLFNTFI</sequence>
<keyword evidence="1" id="KW-1133">Transmembrane helix</keyword>
<reference evidence="2" key="1">
    <citation type="journal article" date="2020" name="J. Eukaryot. Microbiol.">
        <title>De novo Sequencing, Assembly and Annotation of the Transcriptome for the Free-Living Testate Amoeba Arcella intermedia.</title>
        <authorList>
            <person name="Ribeiro G.M."/>
            <person name="Porfirio-Sousa A.L."/>
            <person name="Maurer-Alcala X.X."/>
            <person name="Katz L.A."/>
            <person name="Lahr D.J.G."/>
        </authorList>
    </citation>
    <scope>NUCLEOTIDE SEQUENCE</scope>
</reference>
<dbReference type="GO" id="GO:0032934">
    <property type="term" value="F:sterol binding"/>
    <property type="evidence" value="ECO:0007669"/>
    <property type="project" value="TreeGrafter"/>
</dbReference>
<dbReference type="PANTHER" id="PTHR45727:SF2">
    <property type="entry name" value="NPC INTRACELLULAR CHOLESTEROL TRANSPORTER 1"/>
    <property type="match status" value="1"/>
</dbReference>
<feature type="transmembrane region" description="Helical" evidence="1">
    <location>
        <begin position="37"/>
        <end position="60"/>
    </location>
</feature>
<proteinExistence type="predicted"/>
<evidence type="ECO:0000256" key="1">
    <source>
        <dbReference type="SAM" id="Phobius"/>
    </source>
</evidence>
<organism evidence="2">
    <name type="scientific">Arcella intermedia</name>
    <dbReference type="NCBI Taxonomy" id="1963864"/>
    <lineage>
        <taxon>Eukaryota</taxon>
        <taxon>Amoebozoa</taxon>
        <taxon>Tubulinea</taxon>
        <taxon>Elardia</taxon>
        <taxon>Arcellinida</taxon>
        <taxon>Sphaerothecina</taxon>
        <taxon>Arcellidae</taxon>
        <taxon>Arcella</taxon>
    </lineage>
</organism>
<name>A0A6B2LYA8_9EUKA</name>
<feature type="transmembrane region" description="Helical" evidence="1">
    <location>
        <begin position="6"/>
        <end position="25"/>
    </location>
</feature>